<dbReference type="InterPro" id="IPR032675">
    <property type="entry name" value="LRR_dom_sf"/>
</dbReference>
<reference evidence="2" key="1">
    <citation type="journal article" date="2023" name="Mol. Phylogenet. Evol.">
        <title>Genome-scale phylogeny and comparative genomics of the fungal order Sordariales.</title>
        <authorList>
            <person name="Hensen N."/>
            <person name="Bonometti L."/>
            <person name="Westerberg I."/>
            <person name="Brannstrom I.O."/>
            <person name="Guillou S."/>
            <person name="Cros-Aarteil S."/>
            <person name="Calhoun S."/>
            <person name="Haridas S."/>
            <person name="Kuo A."/>
            <person name="Mondo S."/>
            <person name="Pangilinan J."/>
            <person name="Riley R."/>
            <person name="LaButti K."/>
            <person name="Andreopoulos B."/>
            <person name="Lipzen A."/>
            <person name="Chen C."/>
            <person name="Yan M."/>
            <person name="Daum C."/>
            <person name="Ng V."/>
            <person name="Clum A."/>
            <person name="Steindorff A."/>
            <person name="Ohm R.A."/>
            <person name="Martin F."/>
            <person name="Silar P."/>
            <person name="Natvig D.O."/>
            <person name="Lalanne C."/>
            <person name="Gautier V."/>
            <person name="Ament-Velasquez S.L."/>
            <person name="Kruys A."/>
            <person name="Hutchinson M.I."/>
            <person name="Powell A.J."/>
            <person name="Barry K."/>
            <person name="Miller A.N."/>
            <person name="Grigoriev I.V."/>
            <person name="Debuchy R."/>
            <person name="Gladieux P."/>
            <person name="Hiltunen Thoren M."/>
            <person name="Johannesson H."/>
        </authorList>
    </citation>
    <scope>NUCLEOTIDE SEQUENCE</scope>
    <source>
        <strain evidence="2">CBS 123565</strain>
    </source>
</reference>
<proteinExistence type="predicted"/>
<dbReference type="AlphaFoldDB" id="A0AAN6UUI8"/>
<evidence type="ECO:0000259" key="1">
    <source>
        <dbReference type="Pfam" id="PF24758"/>
    </source>
</evidence>
<dbReference type="Gene3D" id="3.80.10.10">
    <property type="entry name" value="Ribonuclease Inhibitor"/>
    <property type="match status" value="1"/>
</dbReference>
<organism evidence="2 3">
    <name type="scientific">Trichocladium antarcticum</name>
    <dbReference type="NCBI Taxonomy" id="1450529"/>
    <lineage>
        <taxon>Eukaryota</taxon>
        <taxon>Fungi</taxon>
        <taxon>Dikarya</taxon>
        <taxon>Ascomycota</taxon>
        <taxon>Pezizomycotina</taxon>
        <taxon>Sordariomycetes</taxon>
        <taxon>Sordariomycetidae</taxon>
        <taxon>Sordariales</taxon>
        <taxon>Chaetomiaceae</taxon>
        <taxon>Trichocladium</taxon>
    </lineage>
</organism>
<evidence type="ECO:0000313" key="2">
    <source>
        <dbReference type="EMBL" id="KAK4138870.1"/>
    </source>
</evidence>
<evidence type="ECO:0000313" key="3">
    <source>
        <dbReference type="Proteomes" id="UP001304895"/>
    </source>
</evidence>
<name>A0AAN6UUI8_9PEZI</name>
<feature type="domain" description="F-box/LRR-repeat protein 15/At3g58940/PEG3-like LRR" evidence="1">
    <location>
        <begin position="243"/>
        <end position="303"/>
    </location>
</feature>
<dbReference type="SUPFAM" id="SSF52058">
    <property type="entry name" value="L domain-like"/>
    <property type="match status" value="1"/>
</dbReference>
<dbReference type="Proteomes" id="UP001304895">
    <property type="component" value="Unassembled WGS sequence"/>
</dbReference>
<comment type="caution">
    <text evidence="2">The sequence shown here is derived from an EMBL/GenBank/DDBJ whole genome shotgun (WGS) entry which is preliminary data.</text>
</comment>
<protein>
    <recommendedName>
        <fullName evidence="1">F-box/LRR-repeat protein 15/At3g58940/PEG3-like LRR domain-containing protein</fullName>
    </recommendedName>
</protein>
<dbReference type="EMBL" id="MU853401">
    <property type="protein sequence ID" value="KAK4138870.1"/>
    <property type="molecule type" value="Genomic_DNA"/>
</dbReference>
<keyword evidence="3" id="KW-1185">Reference proteome</keyword>
<reference evidence="2" key="2">
    <citation type="submission" date="2023-05" db="EMBL/GenBank/DDBJ databases">
        <authorList>
            <consortium name="Lawrence Berkeley National Laboratory"/>
            <person name="Steindorff A."/>
            <person name="Hensen N."/>
            <person name="Bonometti L."/>
            <person name="Westerberg I."/>
            <person name="Brannstrom I.O."/>
            <person name="Guillou S."/>
            <person name="Cros-Aarteil S."/>
            <person name="Calhoun S."/>
            <person name="Haridas S."/>
            <person name="Kuo A."/>
            <person name="Mondo S."/>
            <person name="Pangilinan J."/>
            <person name="Riley R."/>
            <person name="Labutti K."/>
            <person name="Andreopoulos B."/>
            <person name="Lipzen A."/>
            <person name="Chen C."/>
            <person name="Yanf M."/>
            <person name="Daum C."/>
            <person name="Ng V."/>
            <person name="Clum A."/>
            <person name="Ohm R."/>
            <person name="Martin F."/>
            <person name="Silar P."/>
            <person name="Natvig D."/>
            <person name="Lalanne C."/>
            <person name="Gautier V."/>
            <person name="Ament-Velasquez S.L."/>
            <person name="Kruys A."/>
            <person name="Hutchinson M.I."/>
            <person name="Powell A.J."/>
            <person name="Barry K."/>
            <person name="Miller A.N."/>
            <person name="Grigoriev I.V."/>
            <person name="Debuchy R."/>
            <person name="Gladieux P."/>
            <person name="Thoren M.H."/>
            <person name="Johannesson H."/>
        </authorList>
    </citation>
    <scope>NUCLEOTIDE SEQUENCE</scope>
    <source>
        <strain evidence="2">CBS 123565</strain>
    </source>
</reference>
<accession>A0AAN6UUI8</accession>
<sequence>MESERPAHSTTSLANLSNELILLILSNFCLHCRQGPRETPHAYLPATGQQRHDPSWYALDVSALHSMTLVSRRFLPLAQETLYHEFIPGYGDSWHSTEYNWFWRLEPFLRTVALNPDRAALVRRVHININLLNAAAEVQAETHLALLEDIAQARGIELSDFVGPFRDLRWGDQYRPSASEIVGMLLACLPHLKTLSFSAGAPCLRVLASALRAIGVSTLPIETLDIICCDETLRGRLDGVLELAVPTIRSLYIDICDGTGLKSLAPVFPSLRNLCITNSRLSGSDLASFLSRCASLETFSYESVSMDGDLLSSDAVAHLIGNKETLQTLHLDIPGNTTSTAELTASLRGFPVLRNLLLSSKLLYHGAGEPVEDGDVLTRLLPPSIISLQLAVASDAEAGVLPRLASGLLHLAQAASRGQFPRLKRVSCDTEQRLDDGLDVLFAAAGVDFGYHGWAFHDGVRRRFRESSPARSTTPVDSDDESYYF</sequence>
<dbReference type="Pfam" id="PF24758">
    <property type="entry name" value="LRR_At5g56370"/>
    <property type="match status" value="1"/>
</dbReference>
<dbReference type="InterPro" id="IPR055411">
    <property type="entry name" value="LRR_FXL15/At3g58940/PEG3-like"/>
</dbReference>
<gene>
    <name evidence="2" type="ORF">BT67DRAFT_438174</name>
</gene>